<dbReference type="PATRIC" id="fig|1240687.3.peg.624"/>
<evidence type="ECO:0000313" key="2">
    <source>
        <dbReference type="Proteomes" id="UP000011980"/>
    </source>
</evidence>
<dbReference type="EMBL" id="ANCE01000032">
    <property type="protein sequence ID" value="EMK25725.1"/>
    <property type="molecule type" value="Genomic_DNA"/>
</dbReference>
<comment type="caution">
    <text evidence="1">The sequence shown here is derived from an EMBL/GenBank/DDBJ whole genome shotgun (WGS) entry which is preliminary data.</text>
</comment>
<reference evidence="1 2" key="1">
    <citation type="submission" date="2013-01" db="EMBL/GenBank/DDBJ databases">
        <authorList>
            <person name="Harkins D.M."/>
            <person name="Durkin A.S."/>
            <person name="Brinkac L.M."/>
            <person name="Haft D.H."/>
            <person name="Selengut J.D."/>
            <person name="Sanka R."/>
            <person name="DePew J."/>
            <person name="Purushe J."/>
            <person name="Galloway R.L."/>
            <person name="Vinetz J.M."/>
            <person name="Sutton G.G."/>
            <person name="Nierman W.C."/>
            <person name="Fouts D.E."/>
        </authorList>
    </citation>
    <scope>NUCLEOTIDE SEQUENCE [LARGE SCALE GENOMIC DNA]</scope>
    <source>
        <strain evidence="1 2">Nikolaevo</strain>
    </source>
</reference>
<dbReference type="AlphaFoldDB" id="M6FBD2"/>
<dbReference type="Proteomes" id="UP000011980">
    <property type="component" value="Unassembled WGS sequence"/>
</dbReference>
<evidence type="ECO:0000313" key="1">
    <source>
        <dbReference type="EMBL" id="EMK25725.1"/>
    </source>
</evidence>
<organism evidence="1 2">
    <name type="scientific">Leptospira kirschneri serovar Bulgarica str. Nikolaevo</name>
    <dbReference type="NCBI Taxonomy" id="1240687"/>
    <lineage>
        <taxon>Bacteria</taxon>
        <taxon>Pseudomonadati</taxon>
        <taxon>Spirochaetota</taxon>
        <taxon>Spirochaetia</taxon>
        <taxon>Leptospirales</taxon>
        <taxon>Leptospiraceae</taxon>
        <taxon>Leptospira</taxon>
    </lineage>
</organism>
<protein>
    <submittedName>
        <fullName evidence="1">Uncharacterized protein</fullName>
    </submittedName>
</protein>
<proteinExistence type="predicted"/>
<sequence length="44" mass="5396">MNEKFSKEHLIEFYFVIKRLILHYLKNILEFGILSKNKVFLKPL</sequence>
<accession>M6FBD2</accession>
<name>M6FBD2_9LEPT</name>
<gene>
    <name evidence="1" type="ORF">LEP1GSC008_3909</name>
</gene>